<name>E0RT13_WINT6</name>
<reference evidence="2 3" key="2">
    <citation type="journal article" date="2010" name="J. Bacteriol.">
        <title>Genome sequence of the polysaccharide-degrading, thermophilic anaerobe Spirochaeta thermophila DSM 6192.</title>
        <authorList>
            <person name="Angelov A."/>
            <person name="Liebl S."/>
            <person name="Ballschmiter M."/>
            <person name="Bomeke M."/>
            <person name="Lehmann R."/>
            <person name="Liesegang H."/>
            <person name="Daniel R."/>
            <person name="Liebl W."/>
        </authorList>
    </citation>
    <scope>NUCLEOTIDE SEQUENCE [LARGE SCALE GENOMIC DNA]</scope>
    <source>
        <strain evidence="3">ATCC 49972 / DSM 6192 / RI 19.B1</strain>
    </source>
</reference>
<gene>
    <name evidence="2" type="ordered locus">STHERM_c12090</name>
</gene>
<dbReference type="AlphaFoldDB" id="E0RT13"/>
<sequence length="202" mass="22539">MESVIQELIESLKRDGVEAGEKRAQEIVRSAEIKAEQIIEKAKEQARSMREEAERAAVQFRQSAEEAIRQAGRDVILSVQRELERLFSHVLEEMAKESYSGKALEEAVVAVVNSWDKDTVGDVVLQLPEDVEEQVLSSLKRRVAEKVAAGLEIRPVKGLDRGFRIQLKDGSAYYDFTAEGIAEVLAAYLNPKVASLLKEAVK</sequence>
<evidence type="ECO:0000313" key="2">
    <source>
        <dbReference type="EMBL" id="ADN02150.1"/>
    </source>
</evidence>
<dbReference type="KEGG" id="sta:STHERM_c12090"/>
<dbReference type="Gene3D" id="1.20.5.2950">
    <property type="match status" value="1"/>
</dbReference>
<dbReference type="HOGENOM" id="CLU_105793_0_1_12"/>
<dbReference type="PaxDb" id="665571-STHERM_c12090"/>
<proteinExistence type="predicted"/>
<dbReference type="Proteomes" id="UP000001296">
    <property type="component" value="Chromosome"/>
</dbReference>
<reference key="1">
    <citation type="submission" date="2009-08" db="EMBL/GenBank/DDBJ databases">
        <title>The genome sequence of Spirochaeta thermophila DSM6192.</title>
        <authorList>
            <person name="Angelov A."/>
            <person name="Mientus M."/>
            <person name="Wittenberg S."/>
            <person name="Lehmann R."/>
            <person name="Liesegang H."/>
            <person name="Daniel R."/>
            <person name="Liebl W."/>
        </authorList>
    </citation>
    <scope>NUCLEOTIDE SEQUENCE</scope>
    <source>
        <strain>DSM 6192</strain>
    </source>
</reference>
<dbReference type="EMBL" id="CP001698">
    <property type="protein sequence ID" value="ADN02150.1"/>
    <property type="molecule type" value="Genomic_DNA"/>
</dbReference>
<accession>E0RT13</accession>
<feature type="coiled-coil region" evidence="1">
    <location>
        <begin position="32"/>
        <end position="70"/>
    </location>
</feature>
<dbReference type="eggNOG" id="COG1390">
    <property type="taxonomic scope" value="Bacteria"/>
</dbReference>
<organism evidence="2 3">
    <name type="scientific">Winmispira thermophila (strain ATCC 49972 / DSM 6192 / RI 19.B1)</name>
    <name type="common">Spirochaeta thermophila</name>
    <dbReference type="NCBI Taxonomy" id="665571"/>
    <lineage>
        <taxon>Bacteria</taxon>
        <taxon>Pseudomonadati</taxon>
        <taxon>Spirochaetota</taxon>
        <taxon>Spirochaetia</taxon>
        <taxon>Winmispirales</taxon>
        <taxon>Winmispiraceae</taxon>
        <taxon>Winmispira</taxon>
    </lineage>
</organism>
<keyword evidence="1" id="KW-0175">Coiled coil</keyword>
<protein>
    <submittedName>
        <fullName evidence="2">V-type ATPase, subunit E, putative</fullName>
    </submittedName>
</protein>
<evidence type="ECO:0000256" key="1">
    <source>
        <dbReference type="SAM" id="Coils"/>
    </source>
</evidence>
<dbReference type="RefSeq" id="WP_013313991.1">
    <property type="nucleotide sequence ID" value="NC_014484.1"/>
</dbReference>
<evidence type="ECO:0000313" key="3">
    <source>
        <dbReference type="Proteomes" id="UP000001296"/>
    </source>
</evidence>